<keyword evidence="6 7" id="KW-0472">Membrane</keyword>
<dbReference type="Pfam" id="PF03176">
    <property type="entry name" value="MMPL"/>
    <property type="match status" value="2"/>
</dbReference>
<gene>
    <name evidence="9" type="ORF">EXE58_02735</name>
</gene>
<comment type="similarity">
    <text evidence="2">Belongs to the resistance-nodulation-cell division (RND) (TC 2.A.6) family. MmpL subfamily.</text>
</comment>
<dbReference type="SUPFAM" id="SSF82866">
    <property type="entry name" value="Multidrug efflux transporter AcrB transmembrane domain"/>
    <property type="match status" value="2"/>
</dbReference>
<dbReference type="EMBL" id="CP038436">
    <property type="protein sequence ID" value="QBX57412.1"/>
    <property type="molecule type" value="Genomic_DNA"/>
</dbReference>
<evidence type="ECO:0000313" key="10">
    <source>
        <dbReference type="Proteomes" id="UP000294853"/>
    </source>
</evidence>
<dbReference type="InterPro" id="IPR004869">
    <property type="entry name" value="MMPL_dom"/>
</dbReference>
<proteinExistence type="inferred from homology"/>
<feature type="transmembrane region" description="Helical" evidence="7">
    <location>
        <begin position="663"/>
        <end position="686"/>
    </location>
</feature>
<dbReference type="Proteomes" id="UP000294853">
    <property type="component" value="Chromosome"/>
</dbReference>
<keyword evidence="3" id="KW-1003">Cell membrane</keyword>
<feature type="transmembrane region" description="Helical" evidence="7">
    <location>
        <begin position="198"/>
        <end position="217"/>
    </location>
</feature>
<feature type="transmembrane region" description="Helical" evidence="7">
    <location>
        <begin position="615"/>
        <end position="637"/>
    </location>
</feature>
<feature type="domain" description="Membrane transport protein MMPL" evidence="8">
    <location>
        <begin position="72"/>
        <end position="389"/>
    </location>
</feature>
<organism evidence="9 10">
    <name type="scientific">Nocardioides seonyuensis</name>
    <dbReference type="NCBI Taxonomy" id="2518371"/>
    <lineage>
        <taxon>Bacteria</taxon>
        <taxon>Bacillati</taxon>
        <taxon>Actinomycetota</taxon>
        <taxon>Actinomycetes</taxon>
        <taxon>Propionibacteriales</taxon>
        <taxon>Nocardioidaceae</taxon>
        <taxon>Nocardioides</taxon>
    </lineage>
</organism>
<dbReference type="KEGG" id="nsn:EXE58_02735"/>
<keyword evidence="4 7" id="KW-0812">Transmembrane</keyword>
<feature type="domain" description="Membrane transport protein MMPL" evidence="8">
    <location>
        <begin position="490"/>
        <end position="725"/>
    </location>
</feature>
<keyword evidence="5 7" id="KW-1133">Transmembrane helix</keyword>
<sequence>MLLRLGRSAARRKGRYIAAWLVLVTLCLGTSLGLFGNESLFDRLESGDLEAPGQAQTGRELLRASDERGLTVMLRVDGADVLDPALADAVGEVVERVEGVEGVGRVDAPMTTEGWPSEPSALTFVADNDPASGSFLIVANTGGEVGGPVQDAAVEELERAGEELLAPYADELSIGGTGLLIDDIIEQIEHDLTRGEGIALPLSMLLMVVVFGGFVAAGMPVLGAIAAIAGGLAILLGFSHVMSLDASVVNIVTVMGLALSIDYGLLLVSRFREELARVAPGVPSRDLGRRQVEEAVAGAVATAGRTVLFSGLIVGISLSGLMLFESSVMRAIGAAGVSVVVVAMVVALTLVPALCSQGAKRLGRRRGAEAAPDDGVFSKLAAAGQRRPGLTTLASVAVLLFLAVPVLDLRLNTSGVELLPVGAEQREFFEALDEDFPALATPTVTAVAQATPDQVAGWVGEIEELDGVVRVDPPRDLGPLPSGVEAPGSEPDGSTLVSIAIHTEDGAMADAAREVSTTLMEADAGFPTWVTGQAASLQDFTAAAADRAPWAVLWIGGATFVLLFLLTGSVVIPVKALVLNAVSLGASLGVLVWVFQYGNLESVLRFESAGGIESVIPLLVLAFGFGLSMDYEVFLLARIIDLHEQGYDDNTAVRLGLQRSGRIITSAALIMVIVFAGFAAGEMLVIKQTGLALSVAVLIDATLVRMVLVPATMTMLGHWNWWAPRWMKRIHARYGVSEHASPLAVADGS</sequence>
<evidence type="ECO:0000256" key="6">
    <source>
        <dbReference type="ARBA" id="ARBA00023136"/>
    </source>
</evidence>
<accession>A0A4V1BMS7</accession>
<dbReference type="OrthoDB" id="7051771at2"/>
<evidence type="ECO:0000256" key="2">
    <source>
        <dbReference type="ARBA" id="ARBA00010157"/>
    </source>
</evidence>
<evidence type="ECO:0000256" key="1">
    <source>
        <dbReference type="ARBA" id="ARBA00004651"/>
    </source>
</evidence>
<feature type="transmembrane region" description="Helical" evidence="7">
    <location>
        <begin position="224"/>
        <end position="242"/>
    </location>
</feature>
<feature type="transmembrane region" description="Helical" evidence="7">
    <location>
        <begin position="331"/>
        <end position="355"/>
    </location>
</feature>
<feature type="transmembrane region" description="Helical" evidence="7">
    <location>
        <begin position="389"/>
        <end position="407"/>
    </location>
</feature>
<reference evidence="9 10" key="1">
    <citation type="submission" date="2019-03" db="EMBL/GenBank/DDBJ databases">
        <title>Three New Species of Nocardioides, Nocardioides euryhalodurans sp. nov., Nocardioides seonyuensis sp. nov. and Nocardioides eburneoflavus sp. nov. Iolated from Soil.</title>
        <authorList>
            <person name="Roh S.G."/>
            <person name="Lee C."/>
            <person name="Kim M.-K."/>
            <person name="Kim S.B."/>
        </authorList>
    </citation>
    <scope>NUCLEOTIDE SEQUENCE [LARGE SCALE GENOMIC DNA]</scope>
    <source>
        <strain evidence="9 10">MMS17-SY207-3</strain>
    </source>
</reference>
<evidence type="ECO:0000259" key="8">
    <source>
        <dbReference type="Pfam" id="PF03176"/>
    </source>
</evidence>
<feature type="transmembrane region" description="Helical" evidence="7">
    <location>
        <begin position="295"/>
        <end position="319"/>
    </location>
</feature>
<evidence type="ECO:0000256" key="3">
    <source>
        <dbReference type="ARBA" id="ARBA00022475"/>
    </source>
</evidence>
<comment type="subcellular location">
    <subcellularLocation>
        <location evidence="1">Cell membrane</location>
        <topology evidence="1">Multi-pass membrane protein</topology>
    </subcellularLocation>
</comment>
<evidence type="ECO:0000313" key="9">
    <source>
        <dbReference type="EMBL" id="QBX57412.1"/>
    </source>
</evidence>
<dbReference type="PANTHER" id="PTHR33406">
    <property type="entry name" value="MEMBRANE PROTEIN MJ1562-RELATED"/>
    <property type="match status" value="1"/>
</dbReference>
<protein>
    <submittedName>
        <fullName evidence="9">MMPL family transporter</fullName>
    </submittedName>
</protein>
<feature type="transmembrane region" description="Helical" evidence="7">
    <location>
        <begin position="577"/>
        <end position="595"/>
    </location>
</feature>
<keyword evidence="10" id="KW-1185">Reference proteome</keyword>
<dbReference type="GO" id="GO:0005886">
    <property type="term" value="C:plasma membrane"/>
    <property type="evidence" value="ECO:0007669"/>
    <property type="project" value="UniProtKB-SubCell"/>
</dbReference>
<evidence type="ECO:0000256" key="5">
    <source>
        <dbReference type="ARBA" id="ARBA00022989"/>
    </source>
</evidence>
<name>A0A4V1BMS7_9ACTN</name>
<dbReference type="PANTHER" id="PTHR33406:SF11">
    <property type="entry name" value="MEMBRANE PROTEIN SCO6666-RELATED"/>
    <property type="match status" value="1"/>
</dbReference>
<dbReference type="InterPro" id="IPR050545">
    <property type="entry name" value="Mycobact_MmpL"/>
</dbReference>
<dbReference type="Gene3D" id="1.20.1640.10">
    <property type="entry name" value="Multidrug efflux transporter AcrB transmembrane domain"/>
    <property type="match status" value="2"/>
</dbReference>
<feature type="transmembrane region" description="Helical" evidence="7">
    <location>
        <begin position="248"/>
        <end position="268"/>
    </location>
</feature>
<feature type="transmembrane region" description="Helical" evidence="7">
    <location>
        <begin position="551"/>
        <end position="572"/>
    </location>
</feature>
<evidence type="ECO:0000256" key="7">
    <source>
        <dbReference type="SAM" id="Phobius"/>
    </source>
</evidence>
<evidence type="ECO:0000256" key="4">
    <source>
        <dbReference type="ARBA" id="ARBA00022692"/>
    </source>
</evidence>
<dbReference type="AlphaFoldDB" id="A0A4V1BMS7"/>
<feature type="transmembrane region" description="Helical" evidence="7">
    <location>
        <begin position="692"/>
        <end position="719"/>
    </location>
</feature>